<dbReference type="GO" id="GO:0004803">
    <property type="term" value="F:transposase activity"/>
    <property type="evidence" value="ECO:0007669"/>
    <property type="project" value="InterPro"/>
</dbReference>
<dbReference type="SUPFAM" id="SSF143422">
    <property type="entry name" value="Transposase IS200-like"/>
    <property type="match status" value="1"/>
</dbReference>
<dbReference type="Gene3D" id="3.30.70.1290">
    <property type="entry name" value="Transposase IS200-like"/>
    <property type="match status" value="1"/>
</dbReference>
<protein>
    <submittedName>
        <fullName evidence="1">Uncharacterized protein</fullName>
    </submittedName>
</protein>
<comment type="caution">
    <text evidence="1">The sequence shown here is derived from an EMBL/GenBank/DDBJ whole genome shotgun (WGS) entry which is preliminary data.</text>
</comment>
<name>A0A425Y299_9BACT</name>
<reference evidence="1 2" key="1">
    <citation type="submission" date="2018-07" db="EMBL/GenBank/DDBJ databases">
        <title>Draft genome sequence of Ancylomarina sp. M1P.</title>
        <authorList>
            <person name="Yadav S."/>
            <person name="Villanueva L."/>
            <person name="Damste J.S.S."/>
        </authorList>
    </citation>
    <scope>NUCLEOTIDE SEQUENCE [LARGE SCALE GENOMIC DNA]</scope>
    <source>
        <strain evidence="1 2">M1P</strain>
    </source>
</reference>
<dbReference type="GO" id="GO:0003677">
    <property type="term" value="F:DNA binding"/>
    <property type="evidence" value="ECO:0007669"/>
    <property type="project" value="InterPro"/>
</dbReference>
<dbReference type="InterPro" id="IPR036515">
    <property type="entry name" value="Transposase_17_sf"/>
</dbReference>
<sequence>MECDGATGLKNPMLSDGLSKIIRWYKACVSLKSHKIHVDFIWQARFRDHIIRNDESFQKSKNISSIIL</sequence>
<organism evidence="1 2">
    <name type="scientific">Ancylomarina euxinus</name>
    <dbReference type="NCBI Taxonomy" id="2283627"/>
    <lineage>
        <taxon>Bacteria</taxon>
        <taxon>Pseudomonadati</taxon>
        <taxon>Bacteroidota</taxon>
        <taxon>Bacteroidia</taxon>
        <taxon>Marinilabiliales</taxon>
        <taxon>Marinifilaceae</taxon>
        <taxon>Ancylomarina</taxon>
    </lineage>
</organism>
<dbReference type="AlphaFoldDB" id="A0A425Y299"/>
<keyword evidence="2" id="KW-1185">Reference proteome</keyword>
<accession>A0A425Y299</accession>
<proteinExistence type="predicted"/>
<dbReference type="Proteomes" id="UP000285794">
    <property type="component" value="Unassembled WGS sequence"/>
</dbReference>
<evidence type="ECO:0000313" key="1">
    <source>
        <dbReference type="EMBL" id="RRG22104.1"/>
    </source>
</evidence>
<gene>
    <name evidence="1" type="ORF">DWB61_07775</name>
</gene>
<dbReference type="EMBL" id="QQWG01000006">
    <property type="protein sequence ID" value="RRG22104.1"/>
    <property type="molecule type" value="Genomic_DNA"/>
</dbReference>
<dbReference type="GO" id="GO:0006313">
    <property type="term" value="P:DNA transposition"/>
    <property type="evidence" value="ECO:0007669"/>
    <property type="project" value="InterPro"/>
</dbReference>
<evidence type="ECO:0000313" key="2">
    <source>
        <dbReference type="Proteomes" id="UP000285794"/>
    </source>
</evidence>